<dbReference type="AlphaFoldDB" id="A0A2I0JKT0"/>
<accession>A0A2I0JKT0</accession>
<feature type="compositionally biased region" description="Acidic residues" evidence="1">
    <location>
        <begin position="30"/>
        <end position="41"/>
    </location>
</feature>
<sequence length="208" mass="24034">MNIDPEVILMVELGLKYELVTVYTKADRMEDSDDEGHEDFDIETHGIMNDTDEDAMEAREAGDGVEDETDDDVWELEDGEKDETEKDESNIGGYEGVSDRDNKLIRVREKRKAFKMQTDKRKKRHARRRKKKQARQSNDVNDDVHIPKIPIGHSGKQSSMEKGNKKYRPFIPNCDISNITLNEDMIFSNNEQFKEAVKSYAIVNGFEL</sequence>
<comment type="caution">
    <text evidence="2">The sequence shown here is derived from an EMBL/GenBank/DDBJ whole genome shotgun (WGS) entry which is preliminary data.</text>
</comment>
<gene>
    <name evidence="2" type="ORF">CRG98_022710</name>
</gene>
<feature type="region of interest" description="Disordered" evidence="1">
    <location>
        <begin position="30"/>
        <end position="99"/>
    </location>
</feature>
<organism evidence="2 3">
    <name type="scientific">Punica granatum</name>
    <name type="common">Pomegranate</name>
    <dbReference type="NCBI Taxonomy" id="22663"/>
    <lineage>
        <taxon>Eukaryota</taxon>
        <taxon>Viridiplantae</taxon>
        <taxon>Streptophyta</taxon>
        <taxon>Embryophyta</taxon>
        <taxon>Tracheophyta</taxon>
        <taxon>Spermatophyta</taxon>
        <taxon>Magnoliopsida</taxon>
        <taxon>eudicotyledons</taxon>
        <taxon>Gunneridae</taxon>
        <taxon>Pentapetalae</taxon>
        <taxon>rosids</taxon>
        <taxon>malvids</taxon>
        <taxon>Myrtales</taxon>
        <taxon>Lythraceae</taxon>
        <taxon>Punica</taxon>
    </lineage>
</organism>
<dbReference type="Proteomes" id="UP000233551">
    <property type="component" value="Unassembled WGS sequence"/>
</dbReference>
<evidence type="ECO:0000313" key="3">
    <source>
        <dbReference type="Proteomes" id="UP000233551"/>
    </source>
</evidence>
<protein>
    <submittedName>
        <fullName evidence="2">Uncharacterized protein</fullName>
    </submittedName>
</protein>
<feature type="compositionally biased region" description="Basic residues" evidence="1">
    <location>
        <begin position="115"/>
        <end position="134"/>
    </location>
</feature>
<keyword evidence="3" id="KW-1185">Reference proteome</keyword>
<feature type="compositionally biased region" description="Acidic residues" evidence="1">
    <location>
        <begin position="63"/>
        <end position="82"/>
    </location>
</feature>
<evidence type="ECO:0000256" key="1">
    <source>
        <dbReference type="SAM" id="MobiDB-lite"/>
    </source>
</evidence>
<reference evidence="2 3" key="1">
    <citation type="submission" date="2017-11" db="EMBL/GenBank/DDBJ databases">
        <title>De-novo sequencing of pomegranate (Punica granatum L.) genome.</title>
        <authorList>
            <person name="Akparov Z."/>
            <person name="Amiraslanov A."/>
            <person name="Hajiyeva S."/>
            <person name="Abbasov M."/>
            <person name="Kaur K."/>
            <person name="Hamwieh A."/>
            <person name="Solovyev V."/>
            <person name="Salamov A."/>
            <person name="Braich B."/>
            <person name="Kosarev P."/>
            <person name="Mahmoud A."/>
            <person name="Hajiyev E."/>
            <person name="Babayeva S."/>
            <person name="Izzatullayeva V."/>
            <person name="Mammadov A."/>
            <person name="Mammadov A."/>
            <person name="Sharifova S."/>
            <person name="Ojaghi J."/>
            <person name="Eynullazada K."/>
            <person name="Bayramov B."/>
            <person name="Abdulazimova A."/>
            <person name="Shahmuradov I."/>
        </authorList>
    </citation>
    <scope>NUCLEOTIDE SEQUENCE [LARGE SCALE GENOMIC DNA]</scope>
    <source>
        <strain evidence="3">cv. AG2017</strain>
        <tissue evidence="2">Leaf</tissue>
    </source>
</reference>
<dbReference type="EMBL" id="PGOL01001564">
    <property type="protein sequence ID" value="PKI56881.1"/>
    <property type="molecule type" value="Genomic_DNA"/>
</dbReference>
<feature type="region of interest" description="Disordered" evidence="1">
    <location>
        <begin position="115"/>
        <end position="163"/>
    </location>
</feature>
<proteinExistence type="predicted"/>
<name>A0A2I0JKT0_PUNGR</name>
<evidence type="ECO:0000313" key="2">
    <source>
        <dbReference type="EMBL" id="PKI56881.1"/>
    </source>
</evidence>